<keyword evidence="2" id="KW-0812">Transmembrane</keyword>
<feature type="transmembrane region" description="Helical" evidence="2">
    <location>
        <begin position="232"/>
        <end position="252"/>
    </location>
</feature>
<feature type="region of interest" description="Disordered" evidence="1">
    <location>
        <begin position="1"/>
        <end position="23"/>
    </location>
</feature>
<dbReference type="AlphaFoldDB" id="A0A914PJZ7"/>
<name>A0A914PJZ7_9BILA</name>
<feature type="compositionally biased region" description="Polar residues" evidence="1">
    <location>
        <begin position="7"/>
        <end position="23"/>
    </location>
</feature>
<feature type="transmembrane region" description="Helical" evidence="2">
    <location>
        <begin position="127"/>
        <end position="146"/>
    </location>
</feature>
<feature type="region of interest" description="Disordered" evidence="1">
    <location>
        <begin position="401"/>
        <end position="424"/>
    </location>
</feature>
<protein>
    <submittedName>
        <fullName evidence="4">Uncharacterized protein</fullName>
    </submittedName>
</protein>
<proteinExistence type="predicted"/>
<dbReference type="Proteomes" id="UP000887578">
    <property type="component" value="Unplaced"/>
</dbReference>
<organism evidence="3 4">
    <name type="scientific">Panagrolaimus davidi</name>
    <dbReference type="NCBI Taxonomy" id="227884"/>
    <lineage>
        <taxon>Eukaryota</taxon>
        <taxon>Metazoa</taxon>
        <taxon>Ecdysozoa</taxon>
        <taxon>Nematoda</taxon>
        <taxon>Chromadorea</taxon>
        <taxon>Rhabditida</taxon>
        <taxon>Tylenchina</taxon>
        <taxon>Panagrolaimomorpha</taxon>
        <taxon>Panagrolaimoidea</taxon>
        <taxon>Panagrolaimidae</taxon>
        <taxon>Panagrolaimus</taxon>
    </lineage>
</organism>
<sequence>MNIKTGLENNQTPDQPTTFDNADKCSQGTYYKNNYGSNVGGVYSNGETISTESFIWIKRREDENDLHIKSYKMAKFVVTSFEDSGNKVTKSNKHYTAQCPDGTCTLVVDGNPTEPIVCSSGAKTTTAVVTGIGIFLAVVGVCAVLAQSEAVPIVGRVLKIFFSIFGDNNLPMRLKFFACCYNFTFMLYSIYSIFISQQTISDTSENMCTIFAIVGYVLYISCWIRPDYAILALWFPLILLFLTIPLYIILFARRWSNFGFSKIICAPLIVQEDFDAYEEEKKKREEQDKQEKLKEFTEKLFGKSANDGNDNDEGEKDKIDMETIILTNETLARLIIPQIFLAVPLIAENLALYYSELTGWHYLFILTQALQLIVLNAMDWLTELPEKLEFVRAAFDAIKGKPKEEKSDDTKWGTNSQSRETTQF</sequence>
<keyword evidence="3" id="KW-1185">Reference proteome</keyword>
<feature type="compositionally biased region" description="Polar residues" evidence="1">
    <location>
        <begin position="412"/>
        <end position="424"/>
    </location>
</feature>
<feature type="compositionally biased region" description="Basic and acidic residues" evidence="1">
    <location>
        <begin position="401"/>
        <end position="411"/>
    </location>
</feature>
<reference evidence="4" key="1">
    <citation type="submission" date="2022-11" db="UniProtKB">
        <authorList>
            <consortium name="WormBaseParasite"/>
        </authorList>
    </citation>
    <scope>IDENTIFICATION</scope>
</reference>
<keyword evidence="2" id="KW-1133">Transmembrane helix</keyword>
<feature type="transmembrane region" description="Helical" evidence="2">
    <location>
        <begin position="207"/>
        <end position="226"/>
    </location>
</feature>
<keyword evidence="2" id="KW-0472">Membrane</keyword>
<accession>A0A914PJZ7</accession>
<dbReference type="WBParaSite" id="PDA_v2.g18721.t1">
    <property type="protein sequence ID" value="PDA_v2.g18721.t1"/>
    <property type="gene ID" value="PDA_v2.g18721"/>
</dbReference>
<evidence type="ECO:0000256" key="2">
    <source>
        <dbReference type="SAM" id="Phobius"/>
    </source>
</evidence>
<feature type="transmembrane region" description="Helical" evidence="2">
    <location>
        <begin position="174"/>
        <end position="195"/>
    </location>
</feature>
<evidence type="ECO:0000313" key="4">
    <source>
        <dbReference type="WBParaSite" id="PDA_v2.g18721.t1"/>
    </source>
</evidence>
<evidence type="ECO:0000256" key="1">
    <source>
        <dbReference type="SAM" id="MobiDB-lite"/>
    </source>
</evidence>
<evidence type="ECO:0000313" key="3">
    <source>
        <dbReference type="Proteomes" id="UP000887578"/>
    </source>
</evidence>